<evidence type="ECO:0000313" key="2">
    <source>
        <dbReference type="EMBL" id="KAB2606876.1"/>
    </source>
</evidence>
<protein>
    <submittedName>
        <fullName evidence="2">Uncharacterized protein</fullName>
    </submittedName>
</protein>
<evidence type="ECO:0000313" key="3">
    <source>
        <dbReference type="Proteomes" id="UP000327157"/>
    </source>
</evidence>
<reference evidence="2 3" key="1">
    <citation type="submission" date="2019-09" db="EMBL/GenBank/DDBJ databases">
        <authorList>
            <person name="Ou C."/>
        </authorList>
    </citation>
    <scope>NUCLEOTIDE SEQUENCE [LARGE SCALE GENOMIC DNA]</scope>
    <source>
        <strain evidence="2">S2</strain>
        <tissue evidence="2">Leaf</tissue>
    </source>
</reference>
<evidence type="ECO:0000256" key="1">
    <source>
        <dbReference type="SAM" id="MobiDB-lite"/>
    </source>
</evidence>
<sequence length="159" mass="17820">MEKKVAKNGLKAKKAKSSNKLVLHPEEVETVVGPEQDETIVTPKLLKVVVDDEMIDVQQQEDDDDEITVSDVPDKCNNQTERNANITDMDETEIDRVINDVVKFQQEAVPKEALGPSISIPQLLVQAKEQEGNAASVPQQLVLPEDLIIKTRKQQTFYE</sequence>
<dbReference type="AlphaFoldDB" id="A0A5N5FUR0"/>
<dbReference type="EMBL" id="SMOL01000559">
    <property type="protein sequence ID" value="KAB2606876.1"/>
    <property type="molecule type" value="Genomic_DNA"/>
</dbReference>
<name>A0A5N5FUR0_9ROSA</name>
<reference evidence="2 3" key="3">
    <citation type="submission" date="2019-11" db="EMBL/GenBank/DDBJ databases">
        <title>A de novo genome assembly of a pear dwarfing rootstock.</title>
        <authorList>
            <person name="Wang F."/>
            <person name="Wang J."/>
            <person name="Li S."/>
            <person name="Zhang Y."/>
            <person name="Fang M."/>
            <person name="Ma L."/>
            <person name="Zhao Y."/>
            <person name="Jiang S."/>
        </authorList>
    </citation>
    <scope>NUCLEOTIDE SEQUENCE [LARGE SCALE GENOMIC DNA]</scope>
    <source>
        <strain evidence="2">S2</strain>
        <tissue evidence="2">Leaf</tissue>
    </source>
</reference>
<comment type="caution">
    <text evidence="2">The sequence shown here is derived from an EMBL/GenBank/DDBJ whole genome shotgun (WGS) entry which is preliminary data.</text>
</comment>
<feature type="region of interest" description="Disordered" evidence="1">
    <location>
        <begin position="60"/>
        <end position="80"/>
    </location>
</feature>
<accession>A0A5N5FUR0</accession>
<reference evidence="3" key="2">
    <citation type="submission" date="2019-10" db="EMBL/GenBank/DDBJ databases">
        <title>A de novo genome assembly of a pear dwarfing rootstock.</title>
        <authorList>
            <person name="Wang F."/>
            <person name="Wang J."/>
            <person name="Li S."/>
            <person name="Zhang Y."/>
            <person name="Fang M."/>
            <person name="Ma L."/>
            <person name="Zhao Y."/>
            <person name="Jiang S."/>
        </authorList>
    </citation>
    <scope>NUCLEOTIDE SEQUENCE [LARGE SCALE GENOMIC DNA]</scope>
</reference>
<gene>
    <name evidence="2" type="ORF">D8674_006593</name>
</gene>
<dbReference type="Proteomes" id="UP000327157">
    <property type="component" value="Chromosome 11"/>
</dbReference>
<keyword evidence="3" id="KW-1185">Reference proteome</keyword>
<organism evidence="2 3">
    <name type="scientific">Pyrus ussuriensis x Pyrus communis</name>
    <dbReference type="NCBI Taxonomy" id="2448454"/>
    <lineage>
        <taxon>Eukaryota</taxon>
        <taxon>Viridiplantae</taxon>
        <taxon>Streptophyta</taxon>
        <taxon>Embryophyta</taxon>
        <taxon>Tracheophyta</taxon>
        <taxon>Spermatophyta</taxon>
        <taxon>Magnoliopsida</taxon>
        <taxon>eudicotyledons</taxon>
        <taxon>Gunneridae</taxon>
        <taxon>Pentapetalae</taxon>
        <taxon>rosids</taxon>
        <taxon>fabids</taxon>
        <taxon>Rosales</taxon>
        <taxon>Rosaceae</taxon>
        <taxon>Amygdaloideae</taxon>
        <taxon>Maleae</taxon>
        <taxon>Pyrus</taxon>
    </lineage>
</organism>
<proteinExistence type="predicted"/>